<keyword evidence="3" id="KW-0342">GTP-binding</keyword>
<evidence type="ECO:0000259" key="4">
    <source>
        <dbReference type="Pfam" id="PF00679"/>
    </source>
</evidence>
<evidence type="ECO:0000256" key="1">
    <source>
        <dbReference type="ARBA" id="ARBA00022741"/>
    </source>
</evidence>
<dbReference type="Gene3D" id="3.30.70.240">
    <property type="match status" value="1"/>
</dbReference>
<dbReference type="Pfam" id="PF00679">
    <property type="entry name" value="EFG_C"/>
    <property type="match status" value="1"/>
</dbReference>
<dbReference type="PANTHER" id="PTHR43261">
    <property type="entry name" value="TRANSLATION ELONGATION FACTOR G-RELATED"/>
    <property type="match status" value="1"/>
</dbReference>
<dbReference type="PANTHER" id="PTHR43261:SF1">
    <property type="entry name" value="RIBOSOME-RELEASING FACTOR 2, MITOCHONDRIAL"/>
    <property type="match status" value="1"/>
</dbReference>
<accession>A0ABQ9J9H6</accession>
<evidence type="ECO:0000313" key="6">
    <source>
        <dbReference type="Proteomes" id="UP001162164"/>
    </source>
</evidence>
<keyword evidence="2" id="KW-0648">Protein biosynthesis</keyword>
<evidence type="ECO:0000256" key="2">
    <source>
        <dbReference type="ARBA" id="ARBA00022917"/>
    </source>
</evidence>
<proteinExistence type="predicted"/>
<sequence>MKLDKSPEYASNIASIFPKHLLAVRQGIEVGLLCGPKISSQVTNTQVVLHMLEVGRGTSETMITATATQLVQKLLRESGTDILEPIMHLEVVTPEEHLSIVMADLSRRRTAAVKNITMRGKSKACCFSRCSSS</sequence>
<dbReference type="InterPro" id="IPR035647">
    <property type="entry name" value="EFG_III/V"/>
</dbReference>
<keyword evidence="6" id="KW-1185">Reference proteome</keyword>
<evidence type="ECO:0000313" key="5">
    <source>
        <dbReference type="EMBL" id="KAJ8974318.1"/>
    </source>
</evidence>
<keyword evidence="1" id="KW-0547">Nucleotide-binding</keyword>
<reference evidence="5" key="1">
    <citation type="journal article" date="2023" name="Insect Mol. Biol.">
        <title>Genome sequencing provides insights into the evolution of gene families encoding plant cell wall-degrading enzymes in longhorned beetles.</title>
        <authorList>
            <person name="Shin N.R."/>
            <person name="Okamura Y."/>
            <person name="Kirsch R."/>
            <person name="Pauchet Y."/>
        </authorList>
    </citation>
    <scope>NUCLEOTIDE SEQUENCE</scope>
    <source>
        <strain evidence="5">MMC_N1</strain>
    </source>
</reference>
<dbReference type="Gene3D" id="3.30.230.10">
    <property type="match status" value="1"/>
</dbReference>
<evidence type="ECO:0000256" key="3">
    <source>
        <dbReference type="ARBA" id="ARBA00023134"/>
    </source>
</evidence>
<dbReference type="InterPro" id="IPR000640">
    <property type="entry name" value="EFG_V-like"/>
</dbReference>
<organism evidence="5 6">
    <name type="scientific">Molorchus minor</name>
    <dbReference type="NCBI Taxonomy" id="1323400"/>
    <lineage>
        <taxon>Eukaryota</taxon>
        <taxon>Metazoa</taxon>
        <taxon>Ecdysozoa</taxon>
        <taxon>Arthropoda</taxon>
        <taxon>Hexapoda</taxon>
        <taxon>Insecta</taxon>
        <taxon>Pterygota</taxon>
        <taxon>Neoptera</taxon>
        <taxon>Endopterygota</taxon>
        <taxon>Coleoptera</taxon>
        <taxon>Polyphaga</taxon>
        <taxon>Cucujiformia</taxon>
        <taxon>Chrysomeloidea</taxon>
        <taxon>Cerambycidae</taxon>
        <taxon>Lamiinae</taxon>
        <taxon>Monochamini</taxon>
        <taxon>Molorchus</taxon>
    </lineage>
</organism>
<name>A0ABQ9J9H6_9CUCU</name>
<dbReference type="EMBL" id="JAPWTJ010001019">
    <property type="protein sequence ID" value="KAJ8974318.1"/>
    <property type="molecule type" value="Genomic_DNA"/>
</dbReference>
<dbReference type="InterPro" id="IPR014721">
    <property type="entry name" value="Ribsml_uS5_D2-typ_fold_subgr"/>
</dbReference>
<protein>
    <recommendedName>
        <fullName evidence="4">Elongation factor EFG domain-containing protein</fullName>
    </recommendedName>
</protein>
<dbReference type="SUPFAM" id="SSF54980">
    <property type="entry name" value="EF-G C-terminal domain-like"/>
    <property type="match status" value="1"/>
</dbReference>
<dbReference type="Proteomes" id="UP001162164">
    <property type="component" value="Unassembled WGS sequence"/>
</dbReference>
<gene>
    <name evidence="5" type="ORF">NQ317_010914</name>
</gene>
<comment type="caution">
    <text evidence="5">The sequence shown here is derived from an EMBL/GenBank/DDBJ whole genome shotgun (WGS) entry which is preliminary data.</text>
</comment>
<feature type="domain" description="Elongation factor EFG" evidence="4">
    <location>
        <begin position="82"/>
        <end position="122"/>
    </location>
</feature>